<accession>A0AAJ0DA66</accession>
<organism evidence="2 3">
    <name type="scientific">Extremus antarcticus</name>
    <dbReference type="NCBI Taxonomy" id="702011"/>
    <lineage>
        <taxon>Eukaryota</taxon>
        <taxon>Fungi</taxon>
        <taxon>Dikarya</taxon>
        <taxon>Ascomycota</taxon>
        <taxon>Pezizomycotina</taxon>
        <taxon>Dothideomycetes</taxon>
        <taxon>Dothideomycetidae</taxon>
        <taxon>Mycosphaerellales</taxon>
        <taxon>Extremaceae</taxon>
        <taxon>Extremus</taxon>
    </lineage>
</organism>
<reference evidence="2" key="1">
    <citation type="submission" date="2023-04" db="EMBL/GenBank/DDBJ databases">
        <title>Black Yeasts Isolated from many extreme environments.</title>
        <authorList>
            <person name="Coleine C."/>
            <person name="Stajich J.E."/>
            <person name="Selbmann L."/>
        </authorList>
    </citation>
    <scope>NUCLEOTIDE SEQUENCE</scope>
    <source>
        <strain evidence="2">CCFEE 5312</strain>
    </source>
</reference>
<dbReference type="Proteomes" id="UP001271007">
    <property type="component" value="Unassembled WGS sequence"/>
</dbReference>
<name>A0AAJ0DA66_9PEZI</name>
<sequence>MSNKNPAADSSKPRLARKAGQEFPNDLPIMRTPPAEGDSYSSDGIAVGHGAEQYIKAQGKTYGVSRSPTEYEYYERPMPEMPEEPIEERTKELTPTKKKLPRSPERNKKPQKVLAHVLPHKGHGVLVAQGLSAVAEEQKKRREREERE</sequence>
<protein>
    <submittedName>
        <fullName evidence="2">Uncharacterized protein</fullName>
    </submittedName>
</protein>
<keyword evidence="3" id="KW-1185">Reference proteome</keyword>
<feature type="region of interest" description="Disordered" evidence="1">
    <location>
        <begin position="124"/>
        <end position="148"/>
    </location>
</feature>
<feature type="region of interest" description="Disordered" evidence="1">
    <location>
        <begin position="73"/>
        <end position="111"/>
    </location>
</feature>
<feature type="region of interest" description="Disordered" evidence="1">
    <location>
        <begin position="1"/>
        <end position="45"/>
    </location>
</feature>
<dbReference type="AlphaFoldDB" id="A0AAJ0DA66"/>
<dbReference type="EMBL" id="JAWDJX010000036">
    <property type="protein sequence ID" value="KAK3049968.1"/>
    <property type="molecule type" value="Genomic_DNA"/>
</dbReference>
<evidence type="ECO:0000313" key="2">
    <source>
        <dbReference type="EMBL" id="KAK3049968.1"/>
    </source>
</evidence>
<evidence type="ECO:0000313" key="3">
    <source>
        <dbReference type="Proteomes" id="UP001271007"/>
    </source>
</evidence>
<feature type="compositionally biased region" description="Basic and acidic residues" evidence="1">
    <location>
        <begin position="136"/>
        <end position="148"/>
    </location>
</feature>
<gene>
    <name evidence="2" type="ORF">LTR09_008888</name>
</gene>
<proteinExistence type="predicted"/>
<evidence type="ECO:0000256" key="1">
    <source>
        <dbReference type="SAM" id="MobiDB-lite"/>
    </source>
</evidence>
<comment type="caution">
    <text evidence="2">The sequence shown here is derived from an EMBL/GenBank/DDBJ whole genome shotgun (WGS) entry which is preliminary data.</text>
</comment>